<keyword evidence="1" id="KW-0472">Membrane</keyword>
<name>A0A1G6GTB2_9MICO</name>
<evidence type="ECO:0000313" key="2">
    <source>
        <dbReference type="EMBL" id="SDB85260.1"/>
    </source>
</evidence>
<dbReference type="AlphaFoldDB" id="A0A1G6GTB2"/>
<gene>
    <name evidence="2" type="ORF">SAMN05216410_0462</name>
</gene>
<evidence type="ECO:0008006" key="4">
    <source>
        <dbReference type="Google" id="ProtNLM"/>
    </source>
</evidence>
<dbReference type="Proteomes" id="UP000199039">
    <property type="component" value="Unassembled WGS sequence"/>
</dbReference>
<dbReference type="RefSeq" id="WP_093180489.1">
    <property type="nucleotide sequence ID" value="NZ_FMYH01000001.1"/>
</dbReference>
<feature type="transmembrane region" description="Helical" evidence="1">
    <location>
        <begin position="74"/>
        <end position="95"/>
    </location>
</feature>
<protein>
    <recommendedName>
        <fullName evidence="4">DUF2178 domain-containing protein</fullName>
    </recommendedName>
</protein>
<organism evidence="2 3">
    <name type="scientific">Sanguibacter gelidistatuariae</name>
    <dbReference type="NCBI Taxonomy" id="1814289"/>
    <lineage>
        <taxon>Bacteria</taxon>
        <taxon>Bacillati</taxon>
        <taxon>Actinomycetota</taxon>
        <taxon>Actinomycetes</taxon>
        <taxon>Micrococcales</taxon>
        <taxon>Sanguibacteraceae</taxon>
        <taxon>Sanguibacter</taxon>
    </lineage>
</organism>
<reference evidence="2 3" key="1">
    <citation type="submission" date="2016-09" db="EMBL/GenBank/DDBJ databases">
        <authorList>
            <person name="Capua I."/>
            <person name="De Benedictis P."/>
            <person name="Joannis T."/>
            <person name="Lombin L.H."/>
            <person name="Cattoli G."/>
        </authorList>
    </citation>
    <scope>NUCLEOTIDE SEQUENCE [LARGE SCALE GENOMIC DNA]</scope>
    <source>
        <strain evidence="2 3">ISLP-3</strain>
    </source>
</reference>
<keyword evidence="1" id="KW-0812">Transmembrane</keyword>
<evidence type="ECO:0000313" key="3">
    <source>
        <dbReference type="Proteomes" id="UP000199039"/>
    </source>
</evidence>
<dbReference type="STRING" id="1814289.SAMN05216410_0462"/>
<feature type="transmembrane region" description="Helical" evidence="1">
    <location>
        <begin position="30"/>
        <end position="49"/>
    </location>
</feature>
<dbReference type="EMBL" id="FMYH01000001">
    <property type="protein sequence ID" value="SDB85260.1"/>
    <property type="molecule type" value="Genomic_DNA"/>
</dbReference>
<accession>A0A1G6GTB2</accession>
<keyword evidence="1" id="KW-1133">Transmembrane helix</keyword>
<feature type="transmembrane region" description="Helical" evidence="1">
    <location>
        <begin position="101"/>
        <end position="122"/>
    </location>
</feature>
<sequence length="127" mass="13583">MRAWFVFAGGLVAALVGIGALTRAAPHNPFIPALYGAVVMASGLGTLALRKHREKRDRTAADGSMERELADRSAAWSFQVALVVIAGFGLYLLLIDQVGSGLLAFGLLGVVVAVHWIHYAILRDRLT</sequence>
<evidence type="ECO:0000256" key="1">
    <source>
        <dbReference type="SAM" id="Phobius"/>
    </source>
</evidence>
<proteinExistence type="predicted"/>
<keyword evidence="3" id="KW-1185">Reference proteome</keyword>